<keyword evidence="2" id="KW-0520">NAD</keyword>
<dbReference type="PANTHER" id="PTHR43060">
    <property type="entry name" value="3-HYDROXYISOBUTYRATE DEHYDROGENASE-LIKE 1, MITOCHONDRIAL-RELATED"/>
    <property type="match status" value="1"/>
</dbReference>
<dbReference type="InterPro" id="IPR008927">
    <property type="entry name" value="6-PGluconate_DH-like_C_sf"/>
</dbReference>
<dbReference type="Pfam" id="PF03446">
    <property type="entry name" value="NAD_binding_2"/>
    <property type="match status" value="1"/>
</dbReference>
<evidence type="ECO:0000256" key="2">
    <source>
        <dbReference type="ARBA" id="ARBA00023027"/>
    </source>
</evidence>
<dbReference type="PANTHER" id="PTHR43060:SF15">
    <property type="entry name" value="3-HYDROXYISOBUTYRATE DEHYDROGENASE-LIKE 1, MITOCHONDRIAL-RELATED"/>
    <property type="match status" value="1"/>
</dbReference>
<dbReference type="InterPro" id="IPR015815">
    <property type="entry name" value="HIBADH-related"/>
</dbReference>
<dbReference type="InterPro" id="IPR029154">
    <property type="entry name" value="HIBADH-like_NADP-bd"/>
</dbReference>
<protein>
    <submittedName>
        <fullName evidence="5">2-hydroxy-3-oxopropionate reductase</fullName>
        <ecNumber evidence="5">1.1.1.60</ecNumber>
    </submittedName>
</protein>
<proteinExistence type="predicted"/>
<feature type="domain" description="6-phosphogluconate dehydrogenase NADP-binding" evidence="3">
    <location>
        <begin position="12"/>
        <end position="172"/>
    </location>
</feature>
<evidence type="ECO:0000256" key="1">
    <source>
        <dbReference type="ARBA" id="ARBA00023002"/>
    </source>
</evidence>
<dbReference type="AlphaFoldDB" id="A0A170PSE7"/>
<dbReference type="GO" id="GO:0008679">
    <property type="term" value="F:2-hydroxy-3-oxopropionate reductase activity"/>
    <property type="evidence" value="ECO:0007669"/>
    <property type="project" value="UniProtKB-EC"/>
</dbReference>
<dbReference type="EMBL" id="CZRL01000114">
    <property type="protein sequence ID" value="CUS54986.1"/>
    <property type="molecule type" value="Genomic_DNA"/>
</dbReference>
<dbReference type="EC" id="1.1.1.60" evidence="5"/>
<dbReference type="InterPro" id="IPR006115">
    <property type="entry name" value="6PGDH_NADP-bd"/>
</dbReference>
<feature type="domain" description="3-hydroxyisobutyrate dehydrogenase-like NAD-binding" evidence="4">
    <location>
        <begin position="175"/>
        <end position="288"/>
    </location>
</feature>
<name>A0A170PSE7_9ZZZZ</name>
<evidence type="ECO:0000259" key="4">
    <source>
        <dbReference type="Pfam" id="PF14833"/>
    </source>
</evidence>
<dbReference type="GO" id="GO:0050661">
    <property type="term" value="F:NADP binding"/>
    <property type="evidence" value="ECO:0007669"/>
    <property type="project" value="InterPro"/>
</dbReference>
<keyword evidence="1 5" id="KW-0560">Oxidoreductase</keyword>
<dbReference type="SUPFAM" id="SSF48179">
    <property type="entry name" value="6-phosphogluconate dehydrogenase C-terminal domain-like"/>
    <property type="match status" value="1"/>
</dbReference>
<reference evidence="5" key="1">
    <citation type="submission" date="2015-10" db="EMBL/GenBank/DDBJ databases">
        <authorList>
            <person name="Gilbert D.G."/>
        </authorList>
    </citation>
    <scope>NUCLEOTIDE SEQUENCE</scope>
</reference>
<dbReference type="Pfam" id="PF14833">
    <property type="entry name" value="NAD_binding_11"/>
    <property type="match status" value="1"/>
</dbReference>
<accession>A0A170PSE7</accession>
<dbReference type="InterPro" id="IPR036291">
    <property type="entry name" value="NAD(P)-bd_dom_sf"/>
</dbReference>
<dbReference type="PIRSF" id="PIRSF000103">
    <property type="entry name" value="HIBADH"/>
    <property type="match status" value="1"/>
</dbReference>
<organism evidence="5">
    <name type="scientific">hydrothermal vent metagenome</name>
    <dbReference type="NCBI Taxonomy" id="652676"/>
    <lineage>
        <taxon>unclassified sequences</taxon>
        <taxon>metagenomes</taxon>
        <taxon>ecological metagenomes</taxon>
    </lineage>
</organism>
<dbReference type="SUPFAM" id="SSF51735">
    <property type="entry name" value="NAD(P)-binding Rossmann-fold domains"/>
    <property type="match status" value="1"/>
</dbReference>
<sequence length="302" mass="32689">MAEHTNSTVEPNIGFVGLGVMGEPMCLNLAKKTRSKVIGFDLFPDPLERLAEEGVARAESLEYLADQCELIFLSLPDGEAVKSVCCRPDGLVAHMKASSTLVDMSTSPVGLTRELAAQCQERHIDFADAPVARTREAAIRGDLSVMVGCDATLFDRLLPVLKLMGSDVTHCGEVGSGQIMKILNNMVLFQNVCALTEAIAVARRNSVNLDTLLSVLSKGSGDSFALRNHGIKSMLPRIFPSRAFSTRYAKKDLGYALDLANSVGLDLKCAKVTMERLTESEMAGFGDQYFPVLLNVIDPMVD</sequence>
<evidence type="ECO:0000313" key="5">
    <source>
        <dbReference type="EMBL" id="CUS54986.1"/>
    </source>
</evidence>
<dbReference type="InterPro" id="IPR013328">
    <property type="entry name" value="6PGD_dom2"/>
</dbReference>
<dbReference type="Gene3D" id="1.10.1040.10">
    <property type="entry name" value="N-(1-d-carboxylethyl)-l-norvaline Dehydrogenase, domain 2"/>
    <property type="match status" value="1"/>
</dbReference>
<dbReference type="GO" id="GO:0051287">
    <property type="term" value="F:NAD binding"/>
    <property type="evidence" value="ECO:0007669"/>
    <property type="project" value="InterPro"/>
</dbReference>
<evidence type="ECO:0000259" key="3">
    <source>
        <dbReference type="Pfam" id="PF03446"/>
    </source>
</evidence>
<dbReference type="Gene3D" id="3.40.50.720">
    <property type="entry name" value="NAD(P)-binding Rossmann-like Domain"/>
    <property type="match status" value="1"/>
</dbReference>
<gene>
    <name evidence="5" type="ORF">MGWOODY_XGa2306</name>
</gene>